<dbReference type="AlphaFoldDB" id="A0AAV6NHE2"/>
<accession>A0AAV6NHE2</accession>
<organism evidence="2 3">
    <name type="scientific">Cucurbita argyrosperma subsp. sororia</name>
    <dbReference type="NCBI Taxonomy" id="37648"/>
    <lineage>
        <taxon>Eukaryota</taxon>
        <taxon>Viridiplantae</taxon>
        <taxon>Streptophyta</taxon>
        <taxon>Embryophyta</taxon>
        <taxon>Tracheophyta</taxon>
        <taxon>Spermatophyta</taxon>
        <taxon>Magnoliopsida</taxon>
        <taxon>eudicotyledons</taxon>
        <taxon>Gunneridae</taxon>
        <taxon>Pentapetalae</taxon>
        <taxon>rosids</taxon>
        <taxon>fabids</taxon>
        <taxon>Cucurbitales</taxon>
        <taxon>Cucurbitaceae</taxon>
        <taxon>Cucurbiteae</taxon>
        <taxon>Cucurbita</taxon>
    </lineage>
</organism>
<dbReference type="EMBL" id="JAGKQH010000006">
    <property type="protein sequence ID" value="KAG6597007.1"/>
    <property type="molecule type" value="Genomic_DNA"/>
</dbReference>
<reference evidence="2 3" key="1">
    <citation type="journal article" date="2021" name="Hortic Res">
        <title>The domestication of Cucurbita argyrosperma as revealed by the genome of its wild relative.</title>
        <authorList>
            <person name="Barrera-Redondo J."/>
            <person name="Sanchez-de la Vega G."/>
            <person name="Aguirre-Liguori J.A."/>
            <person name="Castellanos-Morales G."/>
            <person name="Gutierrez-Guerrero Y.T."/>
            <person name="Aguirre-Dugua X."/>
            <person name="Aguirre-Planter E."/>
            <person name="Tenaillon M.I."/>
            <person name="Lira-Saade R."/>
            <person name="Eguiarte L.E."/>
        </authorList>
    </citation>
    <scope>NUCLEOTIDE SEQUENCE [LARGE SCALE GENOMIC DNA]</scope>
    <source>
        <strain evidence="2">JBR-2021</strain>
    </source>
</reference>
<evidence type="ECO:0000256" key="1">
    <source>
        <dbReference type="SAM" id="SignalP"/>
    </source>
</evidence>
<gene>
    <name evidence="2" type="ORF">SDJN03_10187</name>
</gene>
<name>A0AAV6NHE2_9ROSI</name>
<dbReference type="Proteomes" id="UP000685013">
    <property type="component" value="Chromosome 6"/>
</dbReference>
<keyword evidence="3" id="KW-1185">Reference proteome</keyword>
<evidence type="ECO:0000313" key="2">
    <source>
        <dbReference type="EMBL" id="KAG6597007.1"/>
    </source>
</evidence>
<proteinExistence type="predicted"/>
<comment type="caution">
    <text evidence="2">The sequence shown here is derived from an EMBL/GenBank/DDBJ whole genome shotgun (WGS) entry which is preliminary data.</text>
</comment>
<keyword evidence="1" id="KW-0732">Signal</keyword>
<evidence type="ECO:0000313" key="3">
    <source>
        <dbReference type="Proteomes" id="UP000685013"/>
    </source>
</evidence>
<feature type="signal peptide" evidence="1">
    <location>
        <begin position="1"/>
        <end position="16"/>
    </location>
</feature>
<feature type="non-terminal residue" evidence="2">
    <location>
        <position position="1"/>
    </location>
</feature>
<protein>
    <submittedName>
        <fullName evidence="2">Uncharacterized protein</fullName>
    </submittedName>
</protein>
<sequence>MKLESSLLLLCIGVAGLRKGKIVKSYSTGVAAQRRGGGVERPYIFEKRDNRGLHASLPSLSQSFSFRPKQSKSLFRILLSFFVLPFLLLPPPPDPFSGSLTLRSAAPSLSASTFQDSTVVELHKPSILLCSSPTISSHQIFFTWKLLYVMTQVTGHGEDSRIKSTSIITAHRDAS</sequence>
<feature type="chain" id="PRO_5043496078" evidence="1">
    <location>
        <begin position="17"/>
        <end position="175"/>
    </location>
</feature>